<dbReference type="AlphaFoldDB" id="A0A1Y2HT59"/>
<comment type="caution">
    <text evidence="1">The sequence shown here is derived from an EMBL/GenBank/DDBJ whole genome shotgun (WGS) entry which is preliminary data.</text>
</comment>
<evidence type="ECO:0000313" key="1">
    <source>
        <dbReference type="EMBL" id="ORZ36322.1"/>
    </source>
</evidence>
<feature type="non-terminal residue" evidence="1">
    <location>
        <position position="93"/>
    </location>
</feature>
<gene>
    <name evidence="1" type="ORF">BCR44DRAFT_1432465</name>
</gene>
<name>A0A1Y2HT59_9FUNG</name>
<keyword evidence="2" id="KW-1185">Reference proteome</keyword>
<evidence type="ECO:0000313" key="2">
    <source>
        <dbReference type="Proteomes" id="UP000193411"/>
    </source>
</evidence>
<protein>
    <submittedName>
        <fullName evidence="1">Uncharacterized protein</fullName>
    </submittedName>
</protein>
<dbReference type="PROSITE" id="PS51257">
    <property type="entry name" value="PROKAR_LIPOPROTEIN"/>
    <property type="match status" value="1"/>
</dbReference>
<sequence length="93" mass="10427">MMMLRKHPRQQPWQLPRTRWSVSVSVSVSCWIGDCGCWKSLIRPQTMMSHCPSGQSGPIEIGLRLNLAAEEVVACVTKTKQDPIRLGRGRLGP</sequence>
<accession>A0A1Y2HT59</accession>
<proteinExistence type="predicted"/>
<dbReference type="Proteomes" id="UP000193411">
    <property type="component" value="Unassembled WGS sequence"/>
</dbReference>
<dbReference type="EMBL" id="MCFL01000017">
    <property type="protein sequence ID" value="ORZ36322.1"/>
    <property type="molecule type" value="Genomic_DNA"/>
</dbReference>
<organism evidence="1 2">
    <name type="scientific">Catenaria anguillulae PL171</name>
    <dbReference type="NCBI Taxonomy" id="765915"/>
    <lineage>
        <taxon>Eukaryota</taxon>
        <taxon>Fungi</taxon>
        <taxon>Fungi incertae sedis</taxon>
        <taxon>Blastocladiomycota</taxon>
        <taxon>Blastocladiomycetes</taxon>
        <taxon>Blastocladiales</taxon>
        <taxon>Catenariaceae</taxon>
        <taxon>Catenaria</taxon>
    </lineage>
</organism>
<reference evidence="1 2" key="1">
    <citation type="submission" date="2016-07" db="EMBL/GenBank/DDBJ databases">
        <title>Pervasive Adenine N6-methylation of Active Genes in Fungi.</title>
        <authorList>
            <consortium name="DOE Joint Genome Institute"/>
            <person name="Mondo S.J."/>
            <person name="Dannebaum R.O."/>
            <person name="Kuo R.C."/>
            <person name="Labutti K."/>
            <person name="Haridas S."/>
            <person name="Kuo A."/>
            <person name="Salamov A."/>
            <person name="Ahrendt S.R."/>
            <person name="Lipzen A."/>
            <person name="Sullivan W."/>
            <person name="Andreopoulos W.B."/>
            <person name="Clum A."/>
            <person name="Lindquist E."/>
            <person name="Daum C."/>
            <person name="Ramamoorthy G.K."/>
            <person name="Gryganskyi A."/>
            <person name="Culley D."/>
            <person name="Magnuson J.K."/>
            <person name="James T.Y."/>
            <person name="O'Malley M.A."/>
            <person name="Stajich J.E."/>
            <person name="Spatafora J.W."/>
            <person name="Visel A."/>
            <person name="Grigoriev I.V."/>
        </authorList>
    </citation>
    <scope>NUCLEOTIDE SEQUENCE [LARGE SCALE GENOMIC DNA]</scope>
    <source>
        <strain evidence="1 2">PL171</strain>
    </source>
</reference>